<evidence type="ECO:0000313" key="2">
    <source>
        <dbReference type="Proteomes" id="UP000257706"/>
    </source>
</evidence>
<proteinExistence type="predicted"/>
<dbReference type="EMBL" id="DMAI01000177">
    <property type="protein sequence ID" value="HAE48056.1"/>
    <property type="molecule type" value="Genomic_DNA"/>
</dbReference>
<sequence>MVVATLVARDGCGVASGSFRCQLTQQRRLARPFARVLDEGTDLLCTIAMPSDPEDQSQTT</sequence>
<accession>A0A3B9IK12</accession>
<evidence type="ECO:0000313" key="1">
    <source>
        <dbReference type="EMBL" id="HAE48056.1"/>
    </source>
</evidence>
<gene>
    <name evidence="1" type="ORF">DCK97_11605</name>
</gene>
<name>A0A3B9IK12_9PROT</name>
<dbReference type="AlphaFoldDB" id="A0A3B9IK12"/>
<comment type="caution">
    <text evidence="1">The sequence shown here is derived from an EMBL/GenBank/DDBJ whole genome shotgun (WGS) entry which is preliminary data.</text>
</comment>
<organism evidence="1 2">
    <name type="scientific">Tistrella mobilis</name>
    <dbReference type="NCBI Taxonomy" id="171437"/>
    <lineage>
        <taxon>Bacteria</taxon>
        <taxon>Pseudomonadati</taxon>
        <taxon>Pseudomonadota</taxon>
        <taxon>Alphaproteobacteria</taxon>
        <taxon>Geminicoccales</taxon>
        <taxon>Geminicoccaceae</taxon>
        <taxon>Tistrella</taxon>
    </lineage>
</organism>
<reference evidence="1 2" key="1">
    <citation type="journal article" date="2018" name="Nat. Biotechnol.">
        <title>A standardized bacterial taxonomy based on genome phylogeny substantially revises the tree of life.</title>
        <authorList>
            <person name="Parks D.H."/>
            <person name="Chuvochina M."/>
            <person name="Waite D.W."/>
            <person name="Rinke C."/>
            <person name="Skarshewski A."/>
            <person name="Chaumeil P.A."/>
            <person name="Hugenholtz P."/>
        </authorList>
    </citation>
    <scope>NUCLEOTIDE SEQUENCE [LARGE SCALE GENOMIC DNA]</scope>
    <source>
        <strain evidence="1">UBA8739</strain>
    </source>
</reference>
<dbReference type="Proteomes" id="UP000257706">
    <property type="component" value="Unassembled WGS sequence"/>
</dbReference>
<protein>
    <submittedName>
        <fullName evidence="1">Uncharacterized protein</fullName>
    </submittedName>
</protein>